<dbReference type="SMART" id="SM00320">
    <property type="entry name" value="WD40"/>
    <property type="match status" value="3"/>
</dbReference>
<protein>
    <recommendedName>
        <fullName evidence="4">Mitochondrial division protein 1</fullName>
    </recommendedName>
</protein>
<evidence type="ECO:0000256" key="4">
    <source>
        <dbReference type="ARBA" id="ARBA00039789"/>
    </source>
</evidence>
<dbReference type="Proteomes" id="UP000799536">
    <property type="component" value="Unassembled WGS sequence"/>
</dbReference>
<evidence type="ECO:0000256" key="2">
    <source>
        <dbReference type="ARBA" id="ARBA00022737"/>
    </source>
</evidence>
<comment type="caution">
    <text evidence="7">The sequence shown here is derived from an EMBL/GenBank/DDBJ whole genome shotgun (WGS) entry which is preliminary data.</text>
</comment>
<evidence type="ECO:0000313" key="7">
    <source>
        <dbReference type="EMBL" id="KAF2204397.1"/>
    </source>
</evidence>
<dbReference type="GO" id="GO:1990234">
    <property type="term" value="C:transferase complex"/>
    <property type="evidence" value="ECO:0007669"/>
    <property type="project" value="UniProtKB-ARBA"/>
</dbReference>
<name>A0A9P4MVS2_9PLEO</name>
<dbReference type="InterPro" id="IPR019775">
    <property type="entry name" value="WD40_repeat_CS"/>
</dbReference>
<dbReference type="Gene3D" id="2.130.10.10">
    <property type="entry name" value="YVTN repeat-like/Quinoprotein amine dehydrogenase"/>
    <property type="match status" value="2"/>
</dbReference>
<comment type="similarity">
    <text evidence="3">Belongs to the WD repeat MDV1/CAF4 family.</text>
</comment>
<keyword evidence="2" id="KW-0677">Repeat</keyword>
<evidence type="ECO:0000313" key="8">
    <source>
        <dbReference type="Proteomes" id="UP000799536"/>
    </source>
</evidence>
<reference evidence="7" key="1">
    <citation type="journal article" date="2020" name="Stud. Mycol.">
        <title>101 Dothideomycetes genomes: a test case for predicting lifestyles and emergence of pathogens.</title>
        <authorList>
            <person name="Haridas S."/>
            <person name="Albert R."/>
            <person name="Binder M."/>
            <person name="Bloem J."/>
            <person name="Labutti K."/>
            <person name="Salamov A."/>
            <person name="Andreopoulos B."/>
            <person name="Baker S."/>
            <person name="Barry K."/>
            <person name="Bills G."/>
            <person name="Bluhm B."/>
            <person name="Cannon C."/>
            <person name="Castanera R."/>
            <person name="Culley D."/>
            <person name="Daum C."/>
            <person name="Ezra D."/>
            <person name="Gonzalez J."/>
            <person name="Henrissat B."/>
            <person name="Kuo A."/>
            <person name="Liang C."/>
            <person name="Lipzen A."/>
            <person name="Lutzoni F."/>
            <person name="Magnuson J."/>
            <person name="Mondo S."/>
            <person name="Nolan M."/>
            <person name="Ohm R."/>
            <person name="Pangilinan J."/>
            <person name="Park H.-J."/>
            <person name="Ramirez L."/>
            <person name="Alfaro M."/>
            <person name="Sun H."/>
            <person name="Tritt A."/>
            <person name="Yoshinaga Y."/>
            <person name="Zwiers L.-H."/>
            <person name="Turgeon B."/>
            <person name="Goodwin S."/>
            <person name="Spatafora J."/>
            <person name="Crous P."/>
            <person name="Grigoriev I."/>
        </authorList>
    </citation>
    <scope>NUCLEOTIDE SEQUENCE</scope>
    <source>
        <strain evidence="7">ATCC 74209</strain>
    </source>
</reference>
<dbReference type="PANTHER" id="PTHR22847">
    <property type="entry name" value="WD40 REPEAT PROTEIN"/>
    <property type="match status" value="1"/>
</dbReference>
<dbReference type="PANTHER" id="PTHR22847:SF637">
    <property type="entry name" value="WD REPEAT DOMAIN 5B"/>
    <property type="match status" value="1"/>
</dbReference>
<accession>A0A9P4MVS2</accession>
<feature type="repeat" description="WD" evidence="6">
    <location>
        <begin position="343"/>
        <end position="384"/>
    </location>
</feature>
<proteinExistence type="inferred from homology"/>
<dbReference type="GO" id="GO:0005634">
    <property type="term" value="C:nucleus"/>
    <property type="evidence" value="ECO:0007669"/>
    <property type="project" value="TreeGrafter"/>
</dbReference>
<evidence type="ECO:0000256" key="1">
    <source>
        <dbReference type="ARBA" id="ARBA00022574"/>
    </source>
</evidence>
<sequence>MRRHQKTNISKLDATYLPILDQLLDDKQEEDKEKWASGFREIVGSIILLENPLSVLSLAHLLDLPKDDVICQLDCLHSVLGISNNEDIPIRLLHLSFREFLLDPQKQGKTLFGVDERETHERLAIQCLKLMSSANGLRQNICNLPIPRTQRYQIDEQTTYSYSPPELRYACRYWVHHLAQSKRCIHYRDSIYVFLQKYFLYWLEAMSLIGETNKCIRMIKNLQVLINSEKNAMSSFLRGAERFILRFRPVLEDAPLQIYSSALLFTPETSIIRKTFADHIPEWISRLTKSEENWEACRSTLEGHSNAVTAITFSPDGQLVTSASRDKTVRLWDATTGSCRSTLEGHSDTVTAIAFSPDSQLVASASWDKTVRLWDAATGLCRSTLEGHSHWVVAIAFSPENQLVASASQDKTQRGHVAARSRAILTPSILQPSRQVAGIKREMIMRISFFLWLLQGAPPIRPLS</sequence>
<dbReference type="SUPFAM" id="SSF50978">
    <property type="entry name" value="WD40 repeat-like"/>
    <property type="match status" value="1"/>
</dbReference>
<keyword evidence="8" id="KW-1185">Reference proteome</keyword>
<dbReference type="Pfam" id="PF00400">
    <property type="entry name" value="WD40"/>
    <property type="match status" value="3"/>
</dbReference>
<dbReference type="CDD" id="cd00200">
    <property type="entry name" value="WD40"/>
    <property type="match status" value="1"/>
</dbReference>
<dbReference type="InterPro" id="IPR036322">
    <property type="entry name" value="WD40_repeat_dom_sf"/>
</dbReference>
<organism evidence="7 8">
    <name type="scientific">Delitschia confertaspora ATCC 74209</name>
    <dbReference type="NCBI Taxonomy" id="1513339"/>
    <lineage>
        <taxon>Eukaryota</taxon>
        <taxon>Fungi</taxon>
        <taxon>Dikarya</taxon>
        <taxon>Ascomycota</taxon>
        <taxon>Pezizomycotina</taxon>
        <taxon>Dothideomycetes</taxon>
        <taxon>Pleosporomycetidae</taxon>
        <taxon>Pleosporales</taxon>
        <taxon>Delitschiaceae</taxon>
        <taxon>Delitschia</taxon>
    </lineage>
</organism>
<dbReference type="OrthoDB" id="674604at2759"/>
<dbReference type="PROSITE" id="PS50294">
    <property type="entry name" value="WD_REPEATS_REGION"/>
    <property type="match status" value="2"/>
</dbReference>
<comment type="function">
    <text evidence="5">Involved in mitochondrial fission. Acts as an adapter protein required to form mitochondrial fission complexes. Formation of these complexes is required to promote constriction and fission of the mitochondrial compartment at a late step in mitochondrial division.</text>
</comment>
<dbReference type="InterPro" id="IPR001680">
    <property type="entry name" value="WD40_rpt"/>
</dbReference>
<feature type="repeat" description="WD" evidence="6">
    <location>
        <begin position="301"/>
        <end position="342"/>
    </location>
</feature>
<keyword evidence="1 6" id="KW-0853">WD repeat</keyword>
<evidence type="ECO:0000256" key="3">
    <source>
        <dbReference type="ARBA" id="ARBA00038415"/>
    </source>
</evidence>
<dbReference type="EMBL" id="ML993877">
    <property type="protein sequence ID" value="KAF2204397.1"/>
    <property type="molecule type" value="Genomic_DNA"/>
</dbReference>
<gene>
    <name evidence="7" type="ORF">GQ43DRAFT_429009</name>
</gene>
<dbReference type="PROSITE" id="PS00678">
    <property type="entry name" value="WD_REPEATS_1"/>
    <property type="match status" value="2"/>
</dbReference>
<evidence type="ECO:0000256" key="5">
    <source>
        <dbReference type="ARBA" id="ARBA00043913"/>
    </source>
</evidence>
<evidence type="ECO:0000256" key="6">
    <source>
        <dbReference type="PROSITE-ProRule" id="PRU00221"/>
    </source>
</evidence>
<dbReference type="InterPro" id="IPR015943">
    <property type="entry name" value="WD40/YVTN_repeat-like_dom_sf"/>
</dbReference>
<dbReference type="AlphaFoldDB" id="A0A9P4MVS2"/>
<dbReference type="PROSITE" id="PS50082">
    <property type="entry name" value="WD_REPEATS_2"/>
    <property type="match status" value="3"/>
</dbReference>
<feature type="repeat" description="WD" evidence="6">
    <location>
        <begin position="385"/>
        <end position="412"/>
    </location>
</feature>